<feature type="binding site" evidence="14">
    <location>
        <position position="116"/>
    </location>
    <ligand>
        <name>D-threo-isocitrate</name>
        <dbReference type="ChEBI" id="CHEBI:15562"/>
    </ligand>
</feature>
<evidence type="ECO:0000256" key="7">
    <source>
        <dbReference type="ARBA" id="ARBA00022532"/>
    </source>
</evidence>
<feature type="site" description="Critical for catalysis" evidence="17">
    <location>
        <position position="157"/>
    </location>
</feature>
<feature type="modified residue" description="Phosphoserine" evidence="18">
    <location>
        <position position="110"/>
    </location>
</feature>
<keyword evidence="22" id="KW-1185">Reference proteome</keyword>
<evidence type="ECO:0000256" key="10">
    <source>
        <dbReference type="ARBA" id="ARBA00022857"/>
    </source>
</evidence>
<feature type="binding site" evidence="14">
    <location>
        <position position="112"/>
    </location>
    <ligand>
        <name>D-threo-isocitrate</name>
        <dbReference type="ChEBI" id="CHEBI:15562"/>
    </ligand>
</feature>
<comment type="cofactor">
    <cofactor evidence="16">
        <name>Mg(2+)</name>
        <dbReference type="ChEBI" id="CHEBI:18420"/>
    </cofactor>
    <cofactor evidence="16">
        <name>Mn(2+)</name>
        <dbReference type="ChEBI" id="CHEBI:29035"/>
    </cofactor>
    <text evidence="16">Binds 1 Mg(2+) or Mn(2+) ion per subunit.</text>
</comment>
<evidence type="ECO:0000256" key="6">
    <source>
        <dbReference type="ARBA" id="ARBA00022435"/>
    </source>
</evidence>
<evidence type="ECO:0000256" key="17">
    <source>
        <dbReference type="PIRSR" id="PIRSR604439-4"/>
    </source>
</evidence>
<dbReference type="PATRIC" id="fig|229920.5.peg.1432"/>
<evidence type="ECO:0000256" key="12">
    <source>
        <dbReference type="ARBA" id="ARBA00023211"/>
    </source>
</evidence>
<dbReference type="Proteomes" id="UP000050430">
    <property type="component" value="Unassembled WGS sequence"/>
</dbReference>
<dbReference type="EMBL" id="LGCK01000007">
    <property type="protein sequence ID" value="KPL72854.1"/>
    <property type="molecule type" value="Genomic_DNA"/>
</dbReference>
<dbReference type="InterPro" id="IPR004439">
    <property type="entry name" value="Isocitrate_DH_NADP_dimer_prok"/>
</dbReference>
<dbReference type="Gene3D" id="3.40.718.10">
    <property type="entry name" value="Isopropylmalate Dehydrogenase"/>
    <property type="match status" value="1"/>
</dbReference>
<keyword evidence="7 19" id="KW-0816">Tricarboxylic acid cycle</keyword>
<dbReference type="GO" id="GO:0004450">
    <property type="term" value="F:isocitrate dehydrogenase (NADP+) activity"/>
    <property type="evidence" value="ECO:0007669"/>
    <property type="project" value="UniProtKB-UniRule"/>
</dbReference>
<comment type="cofactor">
    <cofactor evidence="1">
        <name>Mn(2+)</name>
        <dbReference type="ChEBI" id="CHEBI:29035"/>
    </cofactor>
</comment>
<keyword evidence="12 16" id="KW-0464">Manganese</keyword>
<dbReference type="SUPFAM" id="SSF53659">
    <property type="entry name" value="Isocitrate/Isopropylmalate dehydrogenase-like"/>
    <property type="match status" value="1"/>
</dbReference>
<keyword evidence="8 19" id="KW-0479">Metal-binding</keyword>
<comment type="similarity">
    <text evidence="2">Belongs to the isocitrate and isopropylmalate dehydrogenases family.</text>
</comment>
<evidence type="ECO:0000256" key="8">
    <source>
        <dbReference type="ARBA" id="ARBA00022723"/>
    </source>
</evidence>
<dbReference type="PANTHER" id="PTHR43504:SF1">
    <property type="entry name" value="ISOCITRATE DEHYDROGENASE [NADP]"/>
    <property type="match status" value="1"/>
</dbReference>
<dbReference type="PANTHER" id="PTHR43504">
    <property type="entry name" value="ISOCITRATE DEHYDROGENASE [NADP]"/>
    <property type="match status" value="1"/>
</dbReference>
<dbReference type="Pfam" id="PF00180">
    <property type="entry name" value="Iso_dh"/>
    <property type="match status" value="1"/>
</dbReference>
<keyword evidence="10 15" id="KW-0521">NADP</keyword>
<organism evidence="21 22">
    <name type="scientific">Leptolinea tardivitalis</name>
    <dbReference type="NCBI Taxonomy" id="229920"/>
    <lineage>
        <taxon>Bacteria</taxon>
        <taxon>Bacillati</taxon>
        <taxon>Chloroflexota</taxon>
        <taxon>Anaerolineae</taxon>
        <taxon>Anaerolineales</taxon>
        <taxon>Anaerolineaceae</taxon>
        <taxon>Leptolinea</taxon>
    </lineage>
</organism>
<keyword evidence="11 21" id="KW-0560">Oxidoreductase</keyword>
<dbReference type="InterPro" id="IPR024084">
    <property type="entry name" value="IsoPropMal-DH-like_dom"/>
</dbReference>
<evidence type="ECO:0000313" key="21">
    <source>
        <dbReference type="EMBL" id="KPL72854.1"/>
    </source>
</evidence>
<dbReference type="GO" id="GO:0000287">
    <property type="term" value="F:magnesium ion binding"/>
    <property type="evidence" value="ECO:0007669"/>
    <property type="project" value="InterPro"/>
</dbReference>
<feature type="binding site" evidence="14">
    <location>
        <position position="150"/>
    </location>
    <ligand>
        <name>D-threo-isocitrate</name>
        <dbReference type="ChEBI" id="CHEBI:15562"/>
    </ligand>
</feature>
<evidence type="ECO:0000256" key="16">
    <source>
        <dbReference type="PIRSR" id="PIRSR604439-3"/>
    </source>
</evidence>
<evidence type="ECO:0000256" key="15">
    <source>
        <dbReference type="PIRSR" id="PIRSR604439-2"/>
    </source>
</evidence>
<dbReference type="GO" id="GO:0051287">
    <property type="term" value="F:NAD binding"/>
    <property type="evidence" value="ECO:0007669"/>
    <property type="project" value="InterPro"/>
</dbReference>
<keyword evidence="9 16" id="KW-0460">Magnesium</keyword>
<dbReference type="PROSITE" id="PS00470">
    <property type="entry name" value="IDH_IMDH"/>
    <property type="match status" value="1"/>
</dbReference>
<dbReference type="STRING" id="229920.ADM99_07320"/>
<dbReference type="NCBIfam" id="NF005425">
    <property type="entry name" value="PRK07006.1"/>
    <property type="match status" value="1"/>
</dbReference>
<evidence type="ECO:0000256" key="2">
    <source>
        <dbReference type="ARBA" id="ARBA00007769"/>
    </source>
</evidence>
<evidence type="ECO:0000256" key="14">
    <source>
        <dbReference type="PIRSR" id="PIRSR604439-1"/>
    </source>
</evidence>
<dbReference type="EC" id="1.1.1.42" evidence="4 19"/>
<feature type="binding site" evidence="15">
    <location>
        <position position="409"/>
    </location>
    <ligand>
        <name>NADP(+)</name>
        <dbReference type="ChEBI" id="CHEBI:58349"/>
    </ligand>
</feature>
<feature type="domain" description="Isopropylmalate dehydrogenase-like" evidence="20">
    <location>
        <begin position="27"/>
        <end position="426"/>
    </location>
</feature>
<dbReference type="AlphaFoldDB" id="A0A0P6X0R7"/>
<evidence type="ECO:0000256" key="1">
    <source>
        <dbReference type="ARBA" id="ARBA00001936"/>
    </source>
</evidence>
<dbReference type="OrthoDB" id="9806254at2"/>
<evidence type="ECO:0000256" key="5">
    <source>
        <dbReference type="ARBA" id="ARBA00019562"/>
    </source>
</evidence>
<keyword evidence="6 19" id="KW-0329">Glyoxylate bypass</keyword>
<accession>A0A0P6X0R7</accession>
<feature type="modified residue" description="N6-succinyllysine" evidence="18">
    <location>
        <position position="97"/>
    </location>
</feature>
<evidence type="ECO:0000256" key="13">
    <source>
        <dbReference type="ARBA" id="ARBA00023554"/>
    </source>
</evidence>
<evidence type="ECO:0000256" key="3">
    <source>
        <dbReference type="ARBA" id="ARBA00011738"/>
    </source>
</evidence>
<evidence type="ECO:0000313" key="22">
    <source>
        <dbReference type="Proteomes" id="UP000050430"/>
    </source>
</evidence>
<comment type="subunit">
    <text evidence="3">Homodimer.</text>
</comment>
<feature type="binding site" evidence="14">
    <location>
        <position position="126"/>
    </location>
    <ligand>
        <name>D-threo-isocitrate</name>
        <dbReference type="ChEBI" id="CHEBI:15562"/>
    </ligand>
</feature>
<comment type="caution">
    <text evidence="21">The sequence shown here is derived from an EMBL/GenBank/DDBJ whole genome shotgun (WGS) entry which is preliminary data.</text>
</comment>
<evidence type="ECO:0000256" key="18">
    <source>
        <dbReference type="PIRSR" id="PIRSR604439-5"/>
    </source>
</evidence>
<proteinExistence type="inferred from homology"/>
<evidence type="ECO:0000256" key="4">
    <source>
        <dbReference type="ARBA" id="ARBA00013013"/>
    </source>
</evidence>
<dbReference type="GO" id="GO:0006097">
    <property type="term" value="P:glyoxylate cycle"/>
    <property type="evidence" value="ECO:0007669"/>
    <property type="project" value="UniProtKB-KW"/>
</dbReference>
<dbReference type="NCBIfam" id="TIGR00183">
    <property type="entry name" value="prok_nadp_idh"/>
    <property type="match status" value="1"/>
</dbReference>
<dbReference type="SMART" id="SM01329">
    <property type="entry name" value="Iso_dh"/>
    <property type="match status" value="1"/>
</dbReference>
<dbReference type="InterPro" id="IPR019818">
    <property type="entry name" value="IsoCit/isopropylmalate_DH_CS"/>
</dbReference>
<evidence type="ECO:0000259" key="20">
    <source>
        <dbReference type="SMART" id="SM01329"/>
    </source>
</evidence>
<sequence>MVNDYKSENDQIIMRQDNRLIVPDQPTIPYIEGDGIGADIWRAAKSVLNHAVEKAYHGKRAIRWKEVLAGEKAVKLLGTGLPDETLQAFRTYLVGMKGPMGTPVGGGARSLNVALRKELDLYVCQRPVRWFKGLPAPVIHPEYVDMVIFRENTEDVYAGIEFELGSDDNSRFSDLLRENFPSQFAKVRFPNTTSFGIKPISNEGSSRLVISAIRWALQNRRKSVTLMHKGNIMKFTEGGFRKWGYAAAEAAFGDRVFTQMQWERIKTDQGEDAANQAKQAALSAGKMFVRDMIADAVFEAVLTRPQEFDVIATPNLNGDYLSDALAAQVGGVGIAPGANLNDDTGAAVFEATHGTAPLFANTNKANPSSLILSGEMMLRYLGWQEAADLVIRGLEGALAARTVTFDIHRLIPDATLVSTDGFGEAMIKAMN</sequence>
<evidence type="ECO:0000256" key="9">
    <source>
        <dbReference type="ARBA" id="ARBA00022842"/>
    </source>
</evidence>
<name>A0A0P6X0R7_9CHLR</name>
<evidence type="ECO:0000256" key="11">
    <source>
        <dbReference type="ARBA" id="ARBA00023002"/>
    </source>
</evidence>
<feature type="binding site" evidence="14">
    <location>
        <position position="110"/>
    </location>
    <ligand>
        <name>D-threo-isocitrate</name>
        <dbReference type="ChEBI" id="CHEBI:15562"/>
    </ligand>
</feature>
<dbReference type="GO" id="GO:0006099">
    <property type="term" value="P:tricarboxylic acid cycle"/>
    <property type="evidence" value="ECO:0007669"/>
    <property type="project" value="UniProtKB-UniRule"/>
</dbReference>
<reference evidence="21 22" key="1">
    <citation type="submission" date="2015-07" db="EMBL/GenBank/DDBJ databases">
        <title>Genome sequence of Leptolinea tardivitalis DSM 16556.</title>
        <authorList>
            <person name="Hemp J."/>
            <person name="Ward L.M."/>
            <person name="Pace L.A."/>
            <person name="Fischer W.W."/>
        </authorList>
    </citation>
    <scope>NUCLEOTIDE SEQUENCE [LARGE SCALE GENOMIC DNA]</scope>
    <source>
        <strain evidence="21 22">YMTK-2</strain>
    </source>
</reference>
<evidence type="ECO:0000256" key="19">
    <source>
        <dbReference type="RuleBase" id="RU004446"/>
    </source>
</evidence>
<comment type="catalytic activity">
    <reaction evidence="13">
        <text>D-threo-isocitrate + NADP(+) = 2-oxoglutarate + CO2 + NADPH</text>
        <dbReference type="Rhea" id="RHEA:19629"/>
        <dbReference type="ChEBI" id="CHEBI:15562"/>
        <dbReference type="ChEBI" id="CHEBI:16526"/>
        <dbReference type="ChEBI" id="CHEBI:16810"/>
        <dbReference type="ChEBI" id="CHEBI:57783"/>
        <dbReference type="ChEBI" id="CHEBI:58349"/>
        <dbReference type="EC" id="1.1.1.42"/>
    </reaction>
</comment>
<feature type="binding site" evidence="15">
    <location>
        <position position="366"/>
    </location>
    <ligand>
        <name>NADP(+)</name>
        <dbReference type="ChEBI" id="CHEBI:58349"/>
    </ligand>
</feature>
<dbReference type="RefSeq" id="WP_062421026.1">
    <property type="nucleotide sequence ID" value="NZ_BBYA01000008.1"/>
</dbReference>
<gene>
    <name evidence="21" type="ORF">ADM99_07320</name>
</gene>
<feature type="site" description="Critical for catalysis" evidence="17">
    <location>
        <position position="229"/>
    </location>
</feature>
<feature type="binding site" evidence="16">
    <location>
        <position position="319"/>
    </location>
    <ligand>
        <name>Mg(2+)</name>
        <dbReference type="ChEBI" id="CHEBI:18420"/>
    </ligand>
</feature>
<protein>
    <recommendedName>
        <fullName evidence="5 19">Isocitrate dehydrogenase [NADP]</fullName>
        <ecNumber evidence="4 19">1.1.1.42</ecNumber>
    </recommendedName>
</protein>